<evidence type="ECO:0000256" key="1">
    <source>
        <dbReference type="ARBA" id="ARBA00005582"/>
    </source>
</evidence>
<feature type="domain" description="Nudix hydrolase" evidence="2">
    <location>
        <begin position="3"/>
        <end position="136"/>
    </location>
</feature>
<evidence type="ECO:0000259" key="2">
    <source>
        <dbReference type="PROSITE" id="PS51462"/>
    </source>
</evidence>
<evidence type="ECO:0000313" key="4">
    <source>
        <dbReference type="Proteomes" id="UP000295418"/>
    </source>
</evidence>
<sequence length="171" mass="19732">MIKLRLLSTALLFNNRNELLMMKRAANRTLSPGKWGAIGGHMEPYEIASPKHTCLREIEEETGIQAANIEELQLRYVLIRLYHTEIRQQFFYTGFTNAEPTIETEEGDLFWVPKQEVLSSNRDLPHVFRSLLTHYFDHEDSAHPWIGVAGKTAETDEPCIRWNPLIDPGII</sequence>
<dbReference type="GO" id="GO:0016787">
    <property type="term" value="F:hydrolase activity"/>
    <property type="evidence" value="ECO:0007669"/>
    <property type="project" value="UniProtKB-KW"/>
</dbReference>
<dbReference type="PROSITE" id="PS51462">
    <property type="entry name" value="NUDIX"/>
    <property type="match status" value="1"/>
</dbReference>
<dbReference type="Pfam" id="PF00293">
    <property type="entry name" value="NUDIX"/>
    <property type="match status" value="1"/>
</dbReference>
<dbReference type="PANTHER" id="PTHR43736:SF1">
    <property type="entry name" value="DIHYDRONEOPTERIN TRIPHOSPHATE DIPHOSPHATASE"/>
    <property type="match status" value="1"/>
</dbReference>
<organism evidence="3 4">
    <name type="scientific">Paenibacillus albiflavus</name>
    <dbReference type="NCBI Taxonomy" id="2545760"/>
    <lineage>
        <taxon>Bacteria</taxon>
        <taxon>Bacillati</taxon>
        <taxon>Bacillota</taxon>
        <taxon>Bacilli</taxon>
        <taxon>Bacillales</taxon>
        <taxon>Paenibacillaceae</taxon>
        <taxon>Paenibacillus</taxon>
    </lineage>
</organism>
<evidence type="ECO:0000313" key="3">
    <source>
        <dbReference type="EMBL" id="TCZ75132.1"/>
    </source>
</evidence>
<reference evidence="3 4" key="1">
    <citation type="submission" date="2019-03" db="EMBL/GenBank/DDBJ databases">
        <authorList>
            <person name="Kim M.K.M."/>
        </authorList>
    </citation>
    <scope>NUCLEOTIDE SEQUENCE [LARGE SCALE GENOMIC DNA]</scope>
    <source>
        <strain evidence="3 4">18JY21-1</strain>
    </source>
</reference>
<comment type="similarity">
    <text evidence="1">Belongs to the Nudix hydrolase family.</text>
</comment>
<dbReference type="SUPFAM" id="SSF55811">
    <property type="entry name" value="Nudix"/>
    <property type="match status" value="1"/>
</dbReference>
<name>A0A4V2WNE9_9BACL</name>
<dbReference type="Proteomes" id="UP000295418">
    <property type="component" value="Unassembled WGS sequence"/>
</dbReference>
<comment type="caution">
    <text evidence="3">The sequence shown here is derived from an EMBL/GenBank/DDBJ whole genome shotgun (WGS) entry which is preliminary data.</text>
</comment>
<protein>
    <submittedName>
        <fullName evidence="3">NUDIX hydrolase</fullName>
    </submittedName>
</protein>
<dbReference type="RefSeq" id="WP_132419544.1">
    <property type="nucleotide sequence ID" value="NZ_SKFG01000022.1"/>
</dbReference>
<dbReference type="PANTHER" id="PTHR43736">
    <property type="entry name" value="ADP-RIBOSE PYROPHOSPHATASE"/>
    <property type="match status" value="1"/>
</dbReference>
<proteinExistence type="inferred from homology"/>
<dbReference type="EMBL" id="SKFG01000022">
    <property type="protein sequence ID" value="TCZ75132.1"/>
    <property type="molecule type" value="Genomic_DNA"/>
</dbReference>
<accession>A0A4V2WNE9</accession>
<dbReference type="OrthoDB" id="9804563at2"/>
<dbReference type="InterPro" id="IPR000086">
    <property type="entry name" value="NUDIX_hydrolase_dom"/>
</dbReference>
<dbReference type="Gene3D" id="3.90.79.10">
    <property type="entry name" value="Nucleoside Triphosphate Pyrophosphohydrolase"/>
    <property type="match status" value="1"/>
</dbReference>
<keyword evidence="4" id="KW-1185">Reference proteome</keyword>
<dbReference type="AlphaFoldDB" id="A0A4V2WNE9"/>
<gene>
    <name evidence="3" type="ORF">E0485_18460</name>
</gene>
<keyword evidence="3" id="KW-0378">Hydrolase</keyword>
<dbReference type="InterPro" id="IPR015797">
    <property type="entry name" value="NUDIX_hydrolase-like_dom_sf"/>
</dbReference>